<dbReference type="RefSeq" id="WP_013705907.1">
    <property type="nucleotide sequence ID" value="NC_015388.1"/>
</dbReference>
<dbReference type="HOGENOM" id="CLU_037718_0_0_7"/>
<evidence type="ECO:0000313" key="3">
    <source>
        <dbReference type="Proteomes" id="UP000000483"/>
    </source>
</evidence>
<dbReference type="PANTHER" id="PTHR21064:SF5">
    <property type="entry name" value="SLR1880 PROTEIN"/>
    <property type="match status" value="1"/>
</dbReference>
<keyword evidence="2" id="KW-0808">Transferase</keyword>
<sequence length="367" mass="41648">MSVDPVLAAAERFSPEGGIVAVQEYGGGNVNDTFLVTLGEAADSRFILQRLNRRVFPQPELVMGNLRTFTRHLQRSEQQELHSSDRRWETPEVRFTQDGSDYWIDPQGSFWRSLSFIEQARSLDSINGLDHAAEVGYALGRFHRLLSDLPPDLLSDTLPGFHLTPGYVRQYDQVLEECRQPRSPEVDFALKFIDRRRAGVSVLEQARNDGTLTQRIIHGDPKVNNVLLDNLTNLAVAMIDLDTVKPGLVQYDIGDCLRSGCNPLGEETAAWETVRFEADLCQAILRGYLSQARDFMRPSDYNYLYDAVRLIAFELGLRFFTDYLAGDLYFKARDPEHNLARGLVQFKLTESIESQAGTIQTIIRDLR</sequence>
<feature type="domain" description="Aminoglycoside phosphotransferase" evidence="1">
    <location>
        <begin position="22"/>
        <end position="269"/>
    </location>
</feature>
<dbReference type="PANTHER" id="PTHR21064">
    <property type="entry name" value="AMINOGLYCOSIDE PHOSPHOTRANSFERASE DOMAIN-CONTAINING PROTEIN-RELATED"/>
    <property type="match status" value="1"/>
</dbReference>
<dbReference type="OrthoDB" id="526037at2"/>
<dbReference type="EMBL" id="CP002629">
    <property type="protein sequence ID" value="AEB08794.1"/>
    <property type="molecule type" value="Genomic_DNA"/>
</dbReference>
<dbReference type="GO" id="GO:0016740">
    <property type="term" value="F:transferase activity"/>
    <property type="evidence" value="ECO:0007669"/>
    <property type="project" value="UniProtKB-KW"/>
</dbReference>
<evidence type="ECO:0000313" key="2">
    <source>
        <dbReference type="EMBL" id="AEB08794.1"/>
    </source>
</evidence>
<dbReference type="SUPFAM" id="SSF56112">
    <property type="entry name" value="Protein kinase-like (PK-like)"/>
    <property type="match status" value="1"/>
</dbReference>
<dbReference type="InterPro" id="IPR050249">
    <property type="entry name" value="Pseudomonas-type_ThrB"/>
</dbReference>
<keyword evidence="3" id="KW-1185">Reference proteome</keyword>
<dbReference type="Pfam" id="PF01636">
    <property type="entry name" value="APH"/>
    <property type="match status" value="1"/>
</dbReference>
<evidence type="ECO:0000259" key="1">
    <source>
        <dbReference type="Pfam" id="PF01636"/>
    </source>
</evidence>
<dbReference type="Gene3D" id="3.90.1200.10">
    <property type="match status" value="1"/>
</dbReference>
<organism evidence="2 3">
    <name type="scientific">Desulfobacca acetoxidans (strain ATCC 700848 / DSM 11109 / ASRB2)</name>
    <dbReference type="NCBI Taxonomy" id="880072"/>
    <lineage>
        <taxon>Bacteria</taxon>
        <taxon>Pseudomonadati</taxon>
        <taxon>Thermodesulfobacteriota</taxon>
        <taxon>Desulfobaccia</taxon>
        <taxon>Desulfobaccales</taxon>
        <taxon>Desulfobaccaceae</taxon>
        <taxon>Desulfobacca</taxon>
    </lineage>
</organism>
<protein>
    <submittedName>
        <fullName evidence="2">Aminoglycoside phosphotransferase</fullName>
    </submittedName>
</protein>
<dbReference type="InterPro" id="IPR011009">
    <property type="entry name" value="Kinase-like_dom_sf"/>
</dbReference>
<dbReference type="AlphaFoldDB" id="F2NH23"/>
<proteinExistence type="predicted"/>
<reference evidence="3" key="2">
    <citation type="submission" date="2011-03" db="EMBL/GenBank/DDBJ databases">
        <title>The complete genome of Desulfobacca acetoxidans DSM 11109.</title>
        <authorList>
            <consortium name="US DOE Joint Genome Institute (JGI-PGF)"/>
            <person name="Lucas S."/>
            <person name="Copeland A."/>
            <person name="Lapidus A."/>
            <person name="Bruce D."/>
            <person name="Goodwin L."/>
            <person name="Pitluck S."/>
            <person name="Peters L."/>
            <person name="Kyrpides N."/>
            <person name="Mavromatis K."/>
            <person name="Ivanova N."/>
            <person name="Ovchinnikova G."/>
            <person name="Teshima H."/>
            <person name="Detter J.C."/>
            <person name="Han C."/>
            <person name="Land M."/>
            <person name="Hauser L."/>
            <person name="Markowitz V."/>
            <person name="Cheng J.-F."/>
            <person name="Hugenholtz P."/>
            <person name="Woyke T."/>
            <person name="Wu D."/>
            <person name="Spring S."/>
            <person name="Schueler E."/>
            <person name="Brambilla E."/>
            <person name="Klenk H.-P."/>
            <person name="Eisen J.A."/>
        </authorList>
    </citation>
    <scope>NUCLEOTIDE SEQUENCE [LARGE SCALE GENOMIC DNA]</scope>
    <source>
        <strain evidence="3">ATCC 700848 / DSM 11109 / ASRB2</strain>
    </source>
</reference>
<dbReference type="InterPro" id="IPR002575">
    <property type="entry name" value="Aminoglycoside_PTrfase"/>
</dbReference>
<gene>
    <name evidence="2" type="ordered locus">Desac_0924</name>
</gene>
<dbReference type="STRING" id="880072.Desac_0924"/>
<reference evidence="2 3" key="1">
    <citation type="journal article" date="2011" name="Stand. Genomic Sci.">
        <title>Complete genome sequence of the acetate-degrading sulfate reducer Desulfobacca acetoxidans type strain (ASRB2).</title>
        <authorList>
            <person name="Goker M."/>
            <person name="Teshima H."/>
            <person name="Lapidus A."/>
            <person name="Nolan M."/>
            <person name="Lucas S."/>
            <person name="Hammon N."/>
            <person name="Deshpande S."/>
            <person name="Cheng J.F."/>
            <person name="Tapia R."/>
            <person name="Han C."/>
            <person name="Goodwin L."/>
            <person name="Pitluck S."/>
            <person name="Huntemann M."/>
            <person name="Liolios K."/>
            <person name="Ivanova N."/>
            <person name="Pagani I."/>
            <person name="Mavromatis K."/>
            <person name="Ovchinikova G."/>
            <person name="Pati A."/>
            <person name="Chen A."/>
            <person name="Palaniappan K."/>
            <person name="Land M."/>
            <person name="Hauser L."/>
            <person name="Brambilla E.M."/>
            <person name="Rohde M."/>
            <person name="Spring S."/>
            <person name="Detter J.C."/>
            <person name="Woyke T."/>
            <person name="Bristow J."/>
            <person name="Eisen J.A."/>
            <person name="Markowitz V."/>
            <person name="Hugenholtz P."/>
            <person name="Kyrpides N.C."/>
            <person name="Klenk H.P."/>
        </authorList>
    </citation>
    <scope>NUCLEOTIDE SEQUENCE [LARGE SCALE GENOMIC DNA]</scope>
    <source>
        <strain evidence="3">ATCC 700848 / DSM 11109 / ASRB2</strain>
    </source>
</reference>
<dbReference type="KEGG" id="dao:Desac_0924"/>
<dbReference type="Proteomes" id="UP000000483">
    <property type="component" value="Chromosome"/>
</dbReference>
<accession>F2NH23</accession>
<dbReference type="eggNOG" id="COG2334">
    <property type="taxonomic scope" value="Bacteria"/>
</dbReference>
<name>F2NH23_DESAR</name>